<accession>A0A7Y9JMN7</accession>
<keyword evidence="2 6" id="KW-0067">ATP-binding</keyword>
<proteinExistence type="inferred from homology"/>
<keyword evidence="4 6" id="KW-0520">NAD</keyword>
<organism evidence="8 9">
    <name type="scientific">Microbacterium pseudoresistens</name>
    <dbReference type="NCBI Taxonomy" id="640634"/>
    <lineage>
        <taxon>Bacteria</taxon>
        <taxon>Bacillati</taxon>
        <taxon>Actinomycetota</taxon>
        <taxon>Actinomycetes</taxon>
        <taxon>Micrococcales</taxon>
        <taxon>Microbacteriaceae</taxon>
        <taxon>Microbacterium</taxon>
    </lineage>
</organism>
<dbReference type="GO" id="GO:0052856">
    <property type="term" value="F:NAD(P)HX epimerase activity"/>
    <property type="evidence" value="ECO:0007669"/>
    <property type="project" value="TreeGrafter"/>
</dbReference>
<feature type="binding site" evidence="6">
    <location>
        <position position="221"/>
    </location>
    <ligand>
        <name>(6S)-NADPHX</name>
        <dbReference type="ChEBI" id="CHEBI:64076"/>
    </ligand>
</feature>
<evidence type="ECO:0000256" key="2">
    <source>
        <dbReference type="ARBA" id="ARBA00022840"/>
    </source>
</evidence>
<dbReference type="GO" id="GO:0052855">
    <property type="term" value="F:ADP-dependent NAD(P)H-hydrate dehydratase activity"/>
    <property type="evidence" value="ECO:0007669"/>
    <property type="project" value="UniProtKB-UniRule"/>
</dbReference>
<comment type="caution">
    <text evidence="8">The sequence shown here is derived from an EMBL/GenBank/DDBJ whole genome shotgun (WGS) entry which is preliminary data.</text>
</comment>
<protein>
    <recommendedName>
        <fullName evidence="6">ADP-dependent (S)-NAD(P)H-hydrate dehydratase</fullName>
        <ecNumber evidence="6">4.2.1.136</ecNumber>
    </recommendedName>
    <alternativeName>
        <fullName evidence="6">ADP-dependent NAD(P)HX dehydratase</fullName>
    </alternativeName>
</protein>
<dbReference type="GO" id="GO:0005524">
    <property type="term" value="F:ATP binding"/>
    <property type="evidence" value="ECO:0007669"/>
    <property type="project" value="UniProtKB-KW"/>
</dbReference>
<keyword evidence="9" id="KW-1185">Reference proteome</keyword>
<comment type="catalytic activity">
    <reaction evidence="6">
        <text>(6S)-NADHX + ADP = AMP + phosphate + NADH + H(+)</text>
        <dbReference type="Rhea" id="RHEA:32223"/>
        <dbReference type="ChEBI" id="CHEBI:15378"/>
        <dbReference type="ChEBI" id="CHEBI:43474"/>
        <dbReference type="ChEBI" id="CHEBI:57945"/>
        <dbReference type="ChEBI" id="CHEBI:64074"/>
        <dbReference type="ChEBI" id="CHEBI:456215"/>
        <dbReference type="ChEBI" id="CHEBI:456216"/>
        <dbReference type="EC" id="4.2.1.136"/>
    </reaction>
</comment>
<dbReference type="GO" id="GO:0046496">
    <property type="term" value="P:nicotinamide nucleotide metabolic process"/>
    <property type="evidence" value="ECO:0007669"/>
    <property type="project" value="UniProtKB-UniRule"/>
</dbReference>
<gene>
    <name evidence="6" type="primary">nnrD</name>
    <name evidence="8" type="ORF">BKA02_002067</name>
</gene>
<dbReference type="PANTHER" id="PTHR12592:SF0">
    <property type="entry name" value="ATP-DEPENDENT (S)-NAD(P)H-HYDRATE DEHYDRATASE"/>
    <property type="match status" value="1"/>
</dbReference>
<keyword evidence="3 6" id="KW-0521">NADP</keyword>
<dbReference type="EMBL" id="JACCBH010000001">
    <property type="protein sequence ID" value="NYD55012.1"/>
    <property type="molecule type" value="Genomic_DNA"/>
</dbReference>
<dbReference type="PROSITE" id="PS01050">
    <property type="entry name" value="YJEF_C_2"/>
    <property type="match status" value="1"/>
</dbReference>
<dbReference type="InterPro" id="IPR000631">
    <property type="entry name" value="CARKD"/>
</dbReference>
<evidence type="ECO:0000256" key="5">
    <source>
        <dbReference type="ARBA" id="ARBA00023239"/>
    </source>
</evidence>
<evidence type="ECO:0000256" key="3">
    <source>
        <dbReference type="ARBA" id="ARBA00022857"/>
    </source>
</evidence>
<dbReference type="Proteomes" id="UP000552045">
    <property type="component" value="Unassembled WGS sequence"/>
</dbReference>
<keyword evidence="5 6" id="KW-0456">Lyase</keyword>
<dbReference type="Pfam" id="PF01256">
    <property type="entry name" value="Carb_kinase"/>
    <property type="match status" value="1"/>
</dbReference>
<dbReference type="InterPro" id="IPR029056">
    <property type="entry name" value="Ribokinase-like"/>
</dbReference>
<evidence type="ECO:0000256" key="1">
    <source>
        <dbReference type="ARBA" id="ARBA00022741"/>
    </source>
</evidence>
<reference evidence="8 9" key="1">
    <citation type="submission" date="2020-07" db="EMBL/GenBank/DDBJ databases">
        <title>Sequencing the genomes of 1000 actinobacteria strains.</title>
        <authorList>
            <person name="Klenk H.-P."/>
        </authorList>
    </citation>
    <scope>NUCLEOTIDE SEQUENCE [LARGE SCALE GENOMIC DNA]</scope>
    <source>
        <strain evidence="8 9">DSM 22185</strain>
    </source>
</reference>
<keyword evidence="1 6" id="KW-0547">Nucleotide-binding</keyword>
<dbReference type="SUPFAM" id="SSF53613">
    <property type="entry name" value="Ribokinase-like"/>
    <property type="match status" value="1"/>
</dbReference>
<dbReference type="PROSITE" id="PS51383">
    <property type="entry name" value="YJEF_C_3"/>
    <property type="match status" value="1"/>
</dbReference>
<dbReference type="PANTHER" id="PTHR12592">
    <property type="entry name" value="ATP-DEPENDENT (S)-NAD(P)H-HYDRATE DEHYDRATASE FAMILY MEMBER"/>
    <property type="match status" value="1"/>
</dbReference>
<comment type="subunit">
    <text evidence="6">Homotetramer.</text>
</comment>
<feature type="domain" description="YjeF C-terminal" evidence="7">
    <location>
        <begin position="8"/>
        <end position="288"/>
    </location>
</feature>
<feature type="binding site" evidence="6">
    <location>
        <position position="100"/>
    </location>
    <ligand>
        <name>(6S)-NADPHX</name>
        <dbReference type="ChEBI" id="CHEBI:64076"/>
    </ligand>
</feature>
<dbReference type="Gene3D" id="3.40.1190.20">
    <property type="match status" value="1"/>
</dbReference>
<dbReference type="CDD" id="cd01171">
    <property type="entry name" value="YXKO-related"/>
    <property type="match status" value="1"/>
</dbReference>
<dbReference type="AlphaFoldDB" id="A0A7Y9JMN7"/>
<sequence length="306" mass="31913">MPPLRPWTRADTREALRAPLADDDKYRRGTVGLRTGSDAYPGAAVLGVEAAWRAGAGFVRYIGPVRAADLVLARRPETVVTLPEDADPLPRVDAWVIGSGQDGRRRCLEEESGLRRILAGDAPVVVDAASIELAPDATAPLIVTPHEREFARLREQLRLDALSPDDLAVPDARAEAVAETTQALGYPVLLKGARTLVAEPDGEILAVEAGTPWLATAGTGDVLAGVIGALSAARPDLPLPRLAAAAAWLHGVAGRRAAGHRAAGAFGGGHPLVALDVAHALSAVLGEVLDDVQDDDGADRDESAPE</sequence>
<comment type="function">
    <text evidence="6">Catalyzes the dehydration of the S-form of NAD(P)HX at the expense of ADP, which is converted to AMP. Together with NAD(P)HX epimerase, which catalyzes the epimerization of the S- and R-forms, the enzyme allows the repair of both epimers of NAD(P)HX, a damaged form of NAD(P)H that is a result of enzymatic or heat-dependent hydration.</text>
</comment>
<feature type="binding site" evidence="6">
    <location>
        <position position="220"/>
    </location>
    <ligand>
        <name>AMP</name>
        <dbReference type="ChEBI" id="CHEBI:456215"/>
    </ligand>
</feature>
<feature type="binding site" evidence="6">
    <location>
        <position position="146"/>
    </location>
    <ligand>
        <name>(6S)-NADPHX</name>
        <dbReference type="ChEBI" id="CHEBI:64076"/>
    </ligand>
</feature>
<dbReference type="EC" id="4.2.1.136" evidence="6"/>
<dbReference type="GO" id="GO:0110051">
    <property type="term" value="P:metabolite repair"/>
    <property type="evidence" value="ECO:0007669"/>
    <property type="project" value="TreeGrafter"/>
</dbReference>
<dbReference type="HAMAP" id="MF_01965">
    <property type="entry name" value="NADHX_dehydratase"/>
    <property type="match status" value="1"/>
</dbReference>
<keyword evidence="8" id="KW-0418">Kinase</keyword>
<dbReference type="RefSeq" id="WP_179433791.1">
    <property type="nucleotide sequence ID" value="NZ_BAABLC010000002.1"/>
</dbReference>
<evidence type="ECO:0000313" key="9">
    <source>
        <dbReference type="Proteomes" id="UP000552045"/>
    </source>
</evidence>
<dbReference type="InterPro" id="IPR017953">
    <property type="entry name" value="Carbohydrate_kinase_pred_CS"/>
</dbReference>
<evidence type="ECO:0000313" key="8">
    <source>
        <dbReference type="EMBL" id="NYD55012.1"/>
    </source>
</evidence>
<evidence type="ECO:0000256" key="4">
    <source>
        <dbReference type="ARBA" id="ARBA00023027"/>
    </source>
</evidence>
<comment type="similarity">
    <text evidence="6">Belongs to the NnrD/CARKD family.</text>
</comment>
<keyword evidence="8" id="KW-0808">Transferase</keyword>
<feature type="binding site" evidence="6">
    <location>
        <begin position="191"/>
        <end position="195"/>
    </location>
    <ligand>
        <name>AMP</name>
        <dbReference type="ChEBI" id="CHEBI:456215"/>
    </ligand>
</feature>
<evidence type="ECO:0000259" key="7">
    <source>
        <dbReference type="PROSITE" id="PS51383"/>
    </source>
</evidence>
<evidence type="ECO:0000256" key="6">
    <source>
        <dbReference type="HAMAP-Rule" id="MF_01965"/>
    </source>
</evidence>
<comment type="catalytic activity">
    <reaction evidence="6">
        <text>(6S)-NADPHX + ADP = AMP + phosphate + NADPH + H(+)</text>
        <dbReference type="Rhea" id="RHEA:32235"/>
        <dbReference type="ChEBI" id="CHEBI:15378"/>
        <dbReference type="ChEBI" id="CHEBI:43474"/>
        <dbReference type="ChEBI" id="CHEBI:57783"/>
        <dbReference type="ChEBI" id="CHEBI:64076"/>
        <dbReference type="ChEBI" id="CHEBI:456215"/>
        <dbReference type="ChEBI" id="CHEBI:456216"/>
        <dbReference type="EC" id="4.2.1.136"/>
    </reaction>
</comment>
<comment type="cofactor">
    <cofactor evidence="6">
        <name>Mg(2+)</name>
        <dbReference type="ChEBI" id="CHEBI:18420"/>
    </cofactor>
</comment>
<name>A0A7Y9JMN7_9MICO</name>
<feature type="binding site" evidence="6">
    <location>
        <position position="43"/>
    </location>
    <ligand>
        <name>(6S)-NADPHX</name>
        <dbReference type="ChEBI" id="CHEBI:64076"/>
    </ligand>
</feature>
<dbReference type="GO" id="GO:0016301">
    <property type="term" value="F:kinase activity"/>
    <property type="evidence" value="ECO:0007669"/>
    <property type="project" value="UniProtKB-KW"/>
</dbReference>